<feature type="transmembrane region" description="Helical" evidence="1">
    <location>
        <begin position="260"/>
        <end position="281"/>
    </location>
</feature>
<evidence type="ECO:0000256" key="1">
    <source>
        <dbReference type="SAM" id="Phobius"/>
    </source>
</evidence>
<gene>
    <name evidence="2" type="ORF">IAI61_05450</name>
</gene>
<keyword evidence="1" id="KW-1133">Transmembrane helix</keyword>
<dbReference type="RefSeq" id="WP_207415890.1">
    <property type="nucleotide sequence ID" value="NZ_CP061178.1"/>
</dbReference>
<dbReference type="Proteomes" id="UP001518989">
    <property type="component" value="Unassembled WGS sequence"/>
</dbReference>
<feature type="transmembrane region" description="Helical" evidence="1">
    <location>
        <begin position="181"/>
        <end position="199"/>
    </location>
</feature>
<comment type="caution">
    <text evidence="2">The sequence shown here is derived from an EMBL/GenBank/DDBJ whole genome shotgun (WGS) entry which is preliminary data.</text>
</comment>
<keyword evidence="1" id="KW-0472">Membrane</keyword>
<feature type="transmembrane region" description="Helical" evidence="1">
    <location>
        <begin position="120"/>
        <end position="141"/>
    </location>
</feature>
<organism evidence="2 3">
    <name type="scientific">Roseomonas haemaphysalidis</name>
    <dbReference type="NCBI Taxonomy" id="2768162"/>
    <lineage>
        <taxon>Bacteria</taxon>
        <taxon>Pseudomonadati</taxon>
        <taxon>Pseudomonadota</taxon>
        <taxon>Alphaproteobacteria</taxon>
        <taxon>Acetobacterales</taxon>
        <taxon>Roseomonadaceae</taxon>
        <taxon>Roseomonas</taxon>
    </lineage>
</organism>
<protein>
    <submittedName>
        <fullName evidence="2">AbrB family transcriptional regulator</fullName>
    </submittedName>
</protein>
<proteinExistence type="predicted"/>
<dbReference type="Pfam" id="PF05145">
    <property type="entry name" value="AbrB"/>
    <property type="match status" value="1"/>
</dbReference>
<feature type="transmembrane region" description="Helical" evidence="1">
    <location>
        <begin position="205"/>
        <end position="224"/>
    </location>
</feature>
<keyword evidence="1" id="KW-0812">Transmembrane</keyword>
<evidence type="ECO:0000313" key="2">
    <source>
        <dbReference type="EMBL" id="MBO1078467.1"/>
    </source>
</evidence>
<dbReference type="PANTHER" id="PTHR38457">
    <property type="entry name" value="REGULATOR ABRB-RELATED"/>
    <property type="match status" value="1"/>
</dbReference>
<dbReference type="NCBIfam" id="TIGR03082">
    <property type="entry name" value="Gneg_AbrB_dup"/>
    <property type="match status" value="2"/>
</dbReference>
<dbReference type="InterPro" id="IPR017516">
    <property type="entry name" value="AbrB_dup"/>
</dbReference>
<keyword evidence="3" id="KW-1185">Reference proteome</keyword>
<feature type="transmembrane region" description="Helical" evidence="1">
    <location>
        <begin position="85"/>
        <end position="108"/>
    </location>
</feature>
<name>A0ABS3KN36_9PROT</name>
<feature type="transmembrane region" description="Helical" evidence="1">
    <location>
        <begin position="323"/>
        <end position="341"/>
    </location>
</feature>
<dbReference type="InterPro" id="IPR007820">
    <property type="entry name" value="AbrB_fam"/>
</dbReference>
<dbReference type="EMBL" id="JACTNG010000002">
    <property type="protein sequence ID" value="MBO1078467.1"/>
    <property type="molecule type" value="Genomic_DNA"/>
</dbReference>
<dbReference type="PIRSF" id="PIRSF038991">
    <property type="entry name" value="Protein_AbrB"/>
    <property type="match status" value="1"/>
</dbReference>
<evidence type="ECO:0000313" key="3">
    <source>
        <dbReference type="Proteomes" id="UP001518989"/>
    </source>
</evidence>
<feature type="transmembrane region" description="Helical" evidence="1">
    <location>
        <begin position="231"/>
        <end position="248"/>
    </location>
</feature>
<reference evidence="2 3" key="1">
    <citation type="submission" date="2020-09" db="EMBL/GenBank/DDBJ databases">
        <title>Roseomonas.</title>
        <authorList>
            <person name="Zhu W."/>
        </authorList>
    </citation>
    <scope>NUCLEOTIDE SEQUENCE [LARGE SCALE GENOMIC DNA]</scope>
    <source>
        <strain evidence="2 3">573</strain>
    </source>
</reference>
<feature type="transmembrane region" description="Helical" evidence="1">
    <location>
        <begin position="153"/>
        <end position="174"/>
    </location>
</feature>
<sequence>MSGFAAPSLTVIRTLVIAALGGGALNAVGMPAGWLCGAMLAVALAALCRLPVRVPDTLRDGTFIVLGTSMGSAVTPSTLHDATLWPISLLILMVSIAATMAAGSFYLHRIHGWDPATARLASVPGALSAVLALATGTTANFPVVALAQTLRQLLLVGLLPVALAFGGHAALALATPPPATLADMAIMLVAGAAGSLVLARLGVPGGRLVGAMLGSGVLHLLGFVSGRLDPALMVAAFVMTGTVIGSRFAGTSPSLLLRTVRPACIGTAIAVMLSFGFALLCQSLLGFPFAEIWLAYAPGGVEAMTVMAFALDLDPSYVSAHHVVRLMALTLLSPLWMWSITARHAADPLKQGQPDA</sequence>
<accession>A0ABS3KN36</accession>
<dbReference type="PANTHER" id="PTHR38457:SF1">
    <property type="entry name" value="REGULATOR ABRB-RELATED"/>
    <property type="match status" value="1"/>
</dbReference>